<dbReference type="InParanoid" id="K3WDY8"/>
<dbReference type="EMBL" id="GL376603">
    <property type="status" value="NOT_ANNOTATED_CDS"/>
    <property type="molecule type" value="Genomic_DNA"/>
</dbReference>
<dbReference type="SUPFAM" id="SSF51206">
    <property type="entry name" value="cAMP-binding domain-like"/>
    <property type="match status" value="1"/>
</dbReference>
<dbReference type="InterPro" id="IPR014710">
    <property type="entry name" value="RmlC-like_jellyroll"/>
</dbReference>
<evidence type="ECO:0000259" key="1">
    <source>
        <dbReference type="PROSITE" id="PS50042"/>
    </source>
</evidence>
<name>K3WDY8_GLOUD</name>
<sequence length="182" mass="21045">MLPISVKRRGNCFGEESLLPHEHFESRISVRTVTSTQVAVLTREAFFTLFERYPQVVADVCGLIVSRRSKQDALYHKLNINFCKKDKVKEFLGTSVSLYAENKVHANNIIGPDTLVCKMWRTLQRSFRIAFLPNPSKKTMLLLAVVDYLCDMLLLADIYLKWNRLEYIQYGEKIVDIAAIRK</sequence>
<organism evidence="2 3">
    <name type="scientific">Globisporangium ultimum (strain ATCC 200006 / CBS 805.95 / DAOM BR144)</name>
    <name type="common">Pythium ultimum</name>
    <dbReference type="NCBI Taxonomy" id="431595"/>
    <lineage>
        <taxon>Eukaryota</taxon>
        <taxon>Sar</taxon>
        <taxon>Stramenopiles</taxon>
        <taxon>Oomycota</taxon>
        <taxon>Peronosporomycetes</taxon>
        <taxon>Pythiales</taxon>
        <taxon>Pythiaceae</taxon>
        <taxon>Globisporangium</taxon>
    </lineage>
</organism>
<evidence type="ECO:0000313" key="3">
    <source>
        <dbReference type="Proteomes" id="UP000019132"/>
    </source>
</evidence>
<dbReference type="Gene3D" id="2.60.120.10">
    <property type="entry name" value="Jelly Rolls"/>
    <property type="match status" value="1"/>
</dbReference>
<proteinExistence type="predicted"/>
<reference evidence="3" key="2">
    <citation type="submission" date="2010-04" db="EMBL/GenBank/DDBJ databases">
        <authorList>
            <person name="Buell R."/>
            <person name="Hamilton J."/>
            <person name="Hostetler J."/>
        </authorList>
    </citation>
    <scope>NUCLEOTIDE SEQUENCE [LARGE SCALE GENOMIC DNA]</scope>
    <source>
        <strain evidence="3">DAOM:BR144</strain>
    </source>
</reference>
<dbReference type="HOGENOM" id="CLU_1484862_0_0_1"/>
<dbReference type="VEuPathDB" id="FungiDB:PYU1_G003172"/>
<dbReference type="eggNOG" id="KOG0500">
    <property type="taxonomic scope" value="Eukaryota"/>
</dbReference>
<protein>
    <recommendedName>
        <fullName evidence="1">Cyclic nucleotide-binding domain-containing protein</fullName>
    </recommendedName>
</protein>
<reference evidence="2" key="3">
    <citation type="submission" date="2015-02" db="UniProtKB">
        <authorList>
            <consortium name="EnsemblProtists"/>
        </authorList>
    </citation>
    <scope>IDENTIFICATION</scope>
    <source>
        <strain evidence="2">DAOM BR144</strain>
    </source>
</reference>
<keyword evidence="3" id="KW-1185">Reference proteome</keyword>
<dbReference type="EnsemblProtists" id="PYU1_T003179">
    <property type="protein sequence ID" value="PYU1_T003179"/>
    <property type="gene ID" value="PYU1_G003172"/>
</dbReference>
<feature type="domain" description="Cyclic nucleotide-binding" evidence="1">
    <location>
        <begin position="9"/>
        <end position="50"/>
    </location>
</feature>
<evidence type="ECO:0000313" key="2">
    <source>
        <dbReference type="EnsemblProtists" id="PYU1_T003179"/>
    </source>
</evidence>
<dbReference type="PROSITE" id="PS50042">
    <property type="entry name" value="CNMP_BINDING_3"/>
    <property type="match status" value="1"/>
</dbReference>
<reference evidence="3" key="1">
    <citation type="journal article" date="2010" name="Genome Biol.">
        <title>Genome sequence of the necrotrophic plant pathogen Pythium ultimum reveals original pathogenicity mechanisms and effector repertoire.</title>
        <authorList>
            <person name="Levesque C.A."/>
            <person name="Brouwer H."/>
            <person name="Cano L."/>
            <person name="Hamilton J.P."/>
            <person name="Holt C."/>
            <person name="Huitema E."/>
            <person name="Raffaele S."/>
            <person name="Robideau G.P."/>
            <person name="Thines M."/>
            <person name="Win J."/>
            <person name="Zerillo M.M."/>
            <person name="Beakes G.W."/>
            <person name="Boore J.L."/>
            <person name="Busam D."/>
            <person name="Dumas B."/>
            <person name="Ferriera S."/>
            <person name="Fuerstenberg S.I."/>
            <person name="Gachon C.M."/>
            <person name="Gaulin E."/>
            <person name="Govers F."/>
            <person name="Grenville-Briggs L."/>
            <person name="Horner N."/>
            <person name="Hostetler J."/>
            <person name="Jiang R.H."/>
            <person name="Johnson J."/>
            <person name="Krajaejun T."/>
            <person name="Lin H."/>
            <person name="Meijer H.J."/>
            <person name="Moore B."/>
            <person name="Morris P."/>
            <person name="Phuntmart V."/>
            <person name="Puiu D."/>
            <person name="Shetty J."/>
            <person name="Stajich J.E."/>
            <person name="Tripathy S."/>
            <person name="Wawra S."/>
            <person name="van West P."/>
            <person name="Whitty B.R."/>
            <person name="Coutinho P.M."/>
            <person name="Henrissat B."/>
            <person name="Martin F."/>
            <person name="Thomas P.D."/>
            <person name="Tyler B.M."/>
            <person name="De Vries R.P."/>
            <person name="Kamoun S."/>
            <person name="Yandell M."/>
            <person name="Tisserat N."/>
            <person name="Buell C.R."/>
        </authorList>
    </citation>
    <scope>NUCLEOTIDE SEQUENCE</scope>
    <source>
        <strain evidence="3">DAOM:BR144</strain>
    </source>
</reference>
<dbReference type="AlphaFoldDB" id="K3WDY8"/>
<dbReference type="InterPro" id="IPR018490">
    <property type="entry name" value="cNMP-bd_dom_sf"/>
</dbReference>
<dbReference type="Proteomes" id="UP000019132">
    <property type="component" value="Unassembled WGS sequence"/>
</dbReference>
<accession>K3WDY8</accession>
<dbReference type="InterPro" id="IPR000595">
    <property type="entry name" value="cNMP-bd_dom"/>
</dbReference>